<evidence type="ECO:0000313" key="4">
    <source>
        <dbReference type="Proteomes" id="UP001162131"/>
    </source>
</evidence>
<evidence type="ECO:0000256" key="1">
    <source>
        <dbReference type="SAM" id="MobiDB-lite"/>
    </source>
</evidence>
<feature type="compositionally biased region" description="Basic and acidic residues" evidence="1">
    <location>
        <begin position="301"/>
        <end position="313"/>
    </location>
</feature>
<dbReference type="Pfam" id="PF00240">
    <property type="entry name" value="ubiquitin"/>
    <property type="match status" value="1"/>
</dbReference>
<dbReference type="AlphaFoldDB" id="A0AAU9JXJ8"/>
<dbReference type="SUPFAM" id="SSF54236">
    <property type="entry name" value="Ubiquitin-like"/>
    <property type="match status" value="1"/>
</dbReference>
<sequence>MDVGSDRIRIKICTLDSQQFVVNAARQTPISELKTLILNQTQVPVDKQRLIFQGKVLKNQDNLFLLNVENDSIFYLVANLNPSNPDGDRNTLTDFLRAALANNQAASFITRRRQQRRREISANERLETIRQNIQTIEGLVQCMNTTINDGELQGFNFSERTLVQGQWVDVKDTVEQWLEAQVIQIEHRPEGQMAFIHYNGWPNRWDEWISISSPRIQPLRTYTLQSLNSSMQSPVLISPSDSPNSQVLDFNDLIMPAVGLLDQSRAMLERYYSLNTILQHEHADERVRPMRERLNMMHVEEEKEWSHDSHGSDSEATAGSGIEDNLTMELERSFNERNSELTTSQELGLLTIQISPLLDRIGRVITDLAVNIANNGRNIDDNASRISSGTGRSGSTNGRQNLQIPILNYQNDGIPRMNPEIDIHIHAIFAEGFGEQPEPRQSRSNCMGNIF</sequence>
<dbReference type="GO" id="GO:0031593">
    <property type="term" value="F:polyubiquitin modification-dependent protein binding"/>
    <property type="evidence" value="ECO:0007669"/>
    <property type="project" value="TreeGrafter"/>
</dbReference>
<evidence type="ECO:0000259" key="2">
    <source>
        <dbReference type="PROSITE" id="PS50053"/>
    </source>
</evidence>
<dbReference type="GO" id="GO:0036503">
    <property type="term" value="P:ERAD pathway"/>
    <property type="evidence" value="ECO:0007669"/>
    <property type="project" value="TreeGrafter"/>
</dbReference>
<dbReference type="PANTHER" id="PTHR15204">
    <property type="entry name" value="LARGE PROLINE-RICH PROTEIN BAG6"/>
    <property type="match status" value="1"/>
</dbReference>
<dbReference type="Gene3D" id="3.10.20.90">
    <property type="entry name" value="Phosphatidylinositol 3-kinase Catalytic Subunit, Chain A, domain 1"/>
    <property type="match status" value="1"/>
</dbReference>
<dbReference type="GO" id="GO:0051787">
    <property type="term" value="F:misfolded protein binding"/>
    <property type="evidence" value="ECO:0007669"/>
    <property type="project" value="TreeGrafter"/>
</dbReference>
<evidence type="ECO:0000313" key="3">
    <source>
        <dbReference type="EMBL" id="CAG9329257.1"/>
    </source>
</evidence>
<accession>A0AAU9JXJ8</accession>
<dbReference type="InterPro" id="IPR000626">
    <property type="entry name" value="Ubiquitin-like_dom"/>
</dbReference>
<name>A0AAU9JXJ8_9CILI</name>
<dbReference type="Gene3D" id="2.30.30.140">
    <property type="match status" value="1"/>
</dbReference>
<organism evidence="3 4">
    <name type="scientific">Blepharisma stoltei</name>
    <dbReference type="NCBI Taxonomy" id="1481888"/>
    <lineage>
        <taxon>Eukaryota</taxon>
        <taxon>Sar</taxon>
        <taxon>Alveolata</taxon>
        <taxon>Ciliophora</taxon>
        <taxon>Postciliodesmatophora</taxon>
        <taxon>Heterotrichea</taxon>
        <taxon>Heterotrichida</taxon>
        <taxon>Blepharismidae</taxon>
        <taxon>Blepharisma</taxon>
    </lineage>
</organism>
<dbReference type="GO" id="GO:0071818">
    <property type="term" value="C:BAT3 complex"/>
    <property type="evidence" value="ECO:0007669"/>
    <property type="project" value="TreeGrafter"/>
</dbReference>
<feature type="domain" description="Ubiquitin-like" evidence="2">
    <location>
        <begin position="8"/>
        <end position="83"/>
    </location>
</feature>
<gene>
    <name evidence="3" type="ORF">BSTOLATCC_MIC48083</name>
</gene>
<dbReference type="PROSITE" id="PS50053">
    <property type="entry name" value="UBIQUITIN_2"/>
    <property type="match status" value="1"/>
</dbReference>
<dbReference type="SMART" id="SM00213">
    <property type="entry name" value="UBQ"/>
    <property type="match status" value="1"/>
</dbReference>
<dbReference type="PANTHER" id="PTHR15204:SF0">
    <property type="entry name" value="LARGE PROLINE-RICH PROTEIN BAG6"/>
    <property type="match status" value="1"/>
</dbReference>
<dbReference type="CDD" id="cd17039">
    <property type="entry name" value="Ubl_ubiquitin_like"/>
    <property type="match status" value="1"/>
</dbReference>
<feature type="region of interest" description="Disordered" evidence="1">
    <location>
        <begin position="301"/>
        <end position="323"/>
    </location>
</feature>
<reference evidence="3" key="1">
    <citation type="submission" date="2021-09" db="EMBL/GenBank/DDBJ databases">
        <authorList>
            <consortium name="AG Swart"/>
            <person name="Singh M."/>
            <person name="Singh A."/>
            <person name="Seah K."/>
            <person name="Emmerich C."/>
        </authorList>
    </citation>
    <scope>NUCLEOTIDE SEQUENCE</scope>
    <source>
        <strain evidence="3">ATCC30299</strain>
    </source>
</reference>
<protein>
    <recommendedName>
        <fullName evidence="2">Ubiquitin-like domain-containing protein</fullName>
    </recommendedName>
</protein>
<dbReference type="Proteomes" id="UP001162131">
    <property type="component" value="Unassembled WGS sequence"/>
</dbReference>
<dbReference type="Pfam" id="PF11717">
    <property type="entry name" value="Tudor-knot"/>
    <property type="match status" value="1"/>
</dbReference>
<dbReference type="InterPro" id="IPR016197">
    <property type="entry name" value="Chromo-like_dom_sf"/>
</dbReference>
<dbReference type="SUPFAM" id="SSF54160">
    <property type="entry name" value="Chromo domain-like"/>
    <property type="match status" value="1"/>
</dbReference>
<dbReference type="InterPro" id="IPR025995">
    <property type="entry name" value="Tudor-knot"/>
</dbReference>
<proteinExistence type="predicted"/>
<dbReference type="CDD" id="cd20104">
    <property type="entry name" value="MBT_PHF20L1-like"/>
    <property type="match status" value="1"/>
</dbReference>
<dbReference type="EMBL" id="CAJZBQ010000047">
    <property type="protein sequence ID" value="CAG9329257.1"/>
    <property type="molecule type" value="Genomic_DNA"/>
</dbReference>
<dbReference type="InterPro" id="IPR029071">
    <property type="entry name" value="Ubiquitin-like_domsf"/>
</dbReference>
<keyword evidence="4" id="KW-1185">Reference proteome</keyword>
<comment type="caution">
    <text evidence="3">The sequence shown here is derived from an EMBL/GenBank/DDBJ whole genome shotgun (WGS) entry which is preliminary data.</text>
</comment>